<sequence>MNLPRRKSNRLKNYDYSQNGAYFITLCTHNKKILFTPVGDDSISSRDSISSCNSMSSRNSISPHDSISFQNTLSFSNSMSSRDSRPSYRSLSTQMINSIFLKTIAHYPHVTCPKYVIMPNHFHAILVIERKDMESHRSMELLADMGLRADMESAPTVSGVVQAFKRYSTIEYIKMVKQGILPSFDKHIWQRSFHDHIIRNEQAYQKIWEYIDTNPLKWELDCFYTPDYK</sequence>
<dbReference type="EMBL" id="PEDL01000012">
    <property type="protein sequence ID" value="PHV70298.1"/>
    <property type="molecule type" value="Genomic_DNA"/>
</dbReference>
<dbReference type="Proteomes" id="UP000224460">
    <property type="component" value="Unassembled WGS sequence"/>
</dbReference>
<organism evidence="1 2">
    <name type="scientific">Sporanaerobium hydrogeniformans</name>
    <dbReference type="NCBI Taxonomy" id="3072179"/>
    <lineage>
        <taxon>Bacteria</taxon>
        <taxon>Bacillati</taxon>
        <taxon>Bacillota</taxon>
        <taxon>Clostridia</taxon>
        <taxon>Lachnospirales</taxon>
        <taxon>Lachnospiraceae</taxon>
        <taxon>Sporanaerobium</taxon>
    </lineage>
</organism>
<accession>A0AC61DC44</accession>
<comment type="caution">
    <text evidence="1">The sequence shown here is derived from an EMBL/GenBank/DDBJ whole genome shotgun (WGS) entry which is preliminary data.</text>
</comment>
<gene>
    <name evidence="1" type="ORF">CS063_11555</name>
</gene>
<evidence type="ECO:0000313" key="2">
    <source>
        <dbReference type="Proteomes" id="UP000224460"/>
    </source>
</evidence>
<reference evidence="1" key="1">
    <citation type="submission" date="2017-10" db="EMBL/GenBank/DDBJ databases">
        <title>Genome sequence of cellulolytic Lachnospiraceae bacterium XHS1971 isolated from hotspring sediment.</title>
        <authorList>
            <person name="Vasudevan G."/>
            <person name="Joshi A.J."/>
            <person name="Hivarkar S."/>
            <person name="Lanjekar V.B."/>
            <person name="Dhakephalkar P.K."/>
            <person name="Dagar S."/>
        </authorList>
    </citation>
    <scope>NUCLEOTIDE SEQUENCE</scope>
    <source>
        <strain evidence="1">XHS1971</strain>
    </source>
</reference>
<proteinExistence type="predicted"/>
<protein>
    <submittedName>
        <fullName evidence="1">Uncharacterized protein</fullName>
    </submittedName>
</protein>
<keyword evidence="2" id="KW-1185">Reference proteome</keyword>
<evidence type="ECO:0000313" key="1">
    <source>
        <dbReference type="EMBL" id="PHV70298.1"/>
    </source>
</evidence>
<name>A0AC61DC44_9FIRM</name>